<feature type="domain" description="Cation/H+ exchanger transmembrane" evidence="11">
    <location>
        <begin position="13"/>
        <end position="360"/>
    </location>
</feature>
<keyword evidence="7" id="KW-0406">Ion transport</keyword>
<evidence type="ECO:0000256" key="5">
    <source>
        <dbReference type="ARBA" id="ARBA00022989"/>
    </source>
</evidence>
<dbReference type="GO" id="GO:0006814">
    <property type="term" value="P:sodium ion transport"/>
    <property type="evidence" value="ECO:0007669"/>
    <property type="project" value="UniProtKB-KW"/>
</dbReference>
<dbReference type="GO" id="GO:1902600">
    <property type="term" value="P:proton transmembrane transport"/>
    <property type="evidence" value="ECO:0007669"/>
    <property type="project" value="InterPro"/>
</dbReference>
<comment type="caution">
    <text evidence="12">The sequence shown here is derived from an EMBL/GenBank/DDBJ whole genome shotgun (WGS) entry which is preliminary data.</text>
</comment>
<dbReference type="GO" id="GO:0016020">
    <property type="term" value="C:membrane"/>
    <property type="evidence" value="ECO:0007669"/>
    <property type="project" value="UniProtKB-SubCell"/>
</dbReference>
<dbReference type="GO" id="GO:0015297">
    <property type="term" value="F:antiporter activity"/>
    <property type="evidence" value="ECO:0007669"/>
    <property type="project" value="UniProtKB-KW"/>
</dbReference>
<dbReference type="PANTHER" id="PTHR43562:SF3">
    <property type="entry name" value="SODIUM ION_PROTON EXCHANGER (EUROFUNG)"/>
    <property type="match status" value="1"/>
</dbReference>
<dbReference type="InterPro" id="IPR038770">
    <property type="entry name" value="Na+/solute_symporter_sf"/>
</dbReference>
<evidence type="ECO:0000313" key="12">
    <source>
        <dbReference type="EMBL" id="RTH01711.1"/>
    </source>
</evidence>
<sequence>MDWGVAAIWLGLAVLATLISVGLRLSVALTEILVGVAAGALLGKDLLQTNASWVAFLAGVGSILLTFLAGAELDPETLRRSWKEALGIGLAGFFAPFLGVSFLAHTLLGWEARASWLAGVALSTTSVAVVYAVMLELGLNRTPFGKVILAACFVNDLGTVLALGLLFAPFTAKTLAFALGLLLALFFLPSFTRRLFARYGGGTYELEAKFLLLVLFALGALAVWSGSEAVLPAYLVGMVLAENVGKDHGLLRRLRTLTLGLLTPFYFLRAGSLVSLPALAAGFAGFLLLLLAKMVSKFLGVYPATLAFRYPGRDAAYTTLLMSTGLTFGTISSLYGLTHGIINEAQYSLLVAAVIASAVVPTWIANRFFLPHHHVEAARGLREEVKP</sequence>
<evidence type="ECO:0000256" key="8">
    <source>
        <dbReference type="ARBA" id="ARBA00023136"/>
    </source>
</evidence>
<evidence type="ECO:0000256" key="1">
    <source>
        <dbReference type="ARBA" id="ARBA00004141"/>
    </source>
</evidence>
<dbReference type="EMBL" id="PELR01000343">
    <property type="protein sequence ID" value="RTH01711.1"/>
    <property type="molecule type" value="Genomic_DNA"/>
</dbReference>
<dbReference type="Gene3D" id="1.20.1530.20">
    <property type="match status" value="1"/>
</dbReference>
<feature type="transmembrane region" description="Helical" evidence="10">
    <location>
        <begin position="114"/>
        <end position="135"/>
    </location>
</feature>
<feature type="transmembrane region" description="Helical" evidence="10">
    <location>
        <begin position="85"/>
        <end position="108"/>
    </location>
</feature>
<feature type="transmembrane region" description="Helical" evidence="10">
    <location>
        <begin position="204"/>
        <end position="223"/>
    </location>
</feature>
<reference evidence="12 13" key="1">
    <citation type="journal article" date="2019" name="Extremophiles">
        <title>Biogeography of thermophiles and predominance of Thermus scotoductus in domestic water heaters.</title>
        <authorList>
            <person name="Wilpiszeski R.L."/>
            <person name="Zhang Z."/>
            <person name="House C.H."/>
        </authorList>
    </citation>
    <scope>NUCLEOTIDE SEQUENCE [LARGE SCALE GENOMIC DNA]</scope>
    <source>
        <strain evidence="12 13">32_S32</strain>
    </source>
</reference>
<dbReference type="Pfam" id="PF00999">
    <property type="entry name" value="Na_H_Exchanger"/>
    <property type="match status" value="1"/>
</dbReference>
<feature type="transmembrane region" description="Helical" evidence="10">
    <location>
        <begin position="315"/>
        <end position="335"/>
    </location>
</feature>
<dbReference type="InterPro" id="IPR006153">
    <property type="entry name" value="Cation/H_exchanger_TM"/>
</dbReference>
<comment type="subcellular location">
    <subcellularLocation>
        <location evidence="1">Membrane</location>
        <topology evidence="1">Multi-pass membrane protein</topology>
    </subcellularLocation>
</comment>
<feature type="transmembrane region" description="Helical" evidence="10">
    <location>
        <begin position="266"/>
        <end position="295"/>
    </location>
</feature>
<feature type="transmembrane region" description="Helical" evidence="10">
    <location>
        <begin position="347"/>
        <end position="365"/>
    </location>
</feature>
<keyword evidence="6" id="KW-0915">Sodium</keyword>
<name>A0A430R2V0_THESC</name>
<evidence type="ECO:0000256" key="9">
    <source>
        <dbReference type="ARBA" id="ARBA00023201"/>
    </source>
</evidence>
<evidence type="ECO:0000256" key="2">
    <source>
        <dbReference type="ARBA" id="ARBA00022448"/>
    </source>
</evidence>
<keyword evidence="9" id="KW-0739">Sodium transport</keyword>
<keyword evidence="3" id="KW-0050">Antiport</keyword>
<evidence type="ECO:0000256" key="7">
    <source>
        <dbReference type="ARBA" id="ARBA00023065"/>
    </source>
</evidence>
<dbReference type="Proteomes" id="UP000286910">
    <property type="component" value="Unassembled WGS sequence"/>
</dbReference>
<evidence type="ECO:0000256" key="4">
    <source>
        <dbReference type="ARBA" id="ARBA00022692"/>
    </source>
</evidence>
<evidence type="ECO:0000256" key="3">
    <source>
        <dbReference type="ARBA" id="ARBA00022449"/>
    </source>
</evidence>
<dbReference type="PANTHER" id="PTHR43562">
    <property type="entry name" value="NAPA-TYPE SODIUM/HYDROGEN ANTIPORTER"/>
    <property type="match status" value="1"/>
</dbReference>
<feature type="transmembrane region" description="Helical" evidence="10">
    <location>
        <begin position="52"/>
        <end position="73"/>
    </location>
</feature>
<evidence type="ECO:0000256" key="10">
    <source>
        <dbReference type="SAM" id="Phobius"/>
    </source>
</evidence>
<keyword evidence="8 10" id="KW-0472">Membrane</keyword>
<proteinExistence type="predicted"/>
<protein>
    <submittedName>
        <fullName evidence="12">Potassium transporter Kef</fullName>
    </submittedName>
</protein>
<evidence type="ECO:0000259" key="11">
    <source>
        <dbReference type="Pfam" id="PF00999"/>
    </source>
</evidence>
<feature type="transmembrane region" description="Helical" evidence="10">
    <location>
        <begin position="147"/>
        <end position="168"/>
    </location>
</feature>
<organism evidence="12 13">
    <name type="scientific">Thermus scotoductus</name>
    <dbReference type="NCBI Taxonomy" id="37636"/>
    <lineage>
        <taxon>Bacteria</taxon>
        <taxon>Thermotogati</taxon>
        <taxon>Deinococcota</taxon>
        <taxon>Deinococci</taxon>
        <taxon>Thermales</taxon>
        <taxon>Thermaceae</taxon>
        <taxon>Thermus</taxon>
    </lineage>
</organism>
<dbReference type="RefSeq" id="WP_126178158.1">
    <property type="nucleotide sequence ID" value="NZ_PELN01000288.1"/>
</dbReference>
<keyword evidence="5 10" id="KW-1133">Transmembrane helix</keyword>
<evidence type="ECO:0000313" key="13">
    <source>
        <dbReference type="Proteomes" id="UP000286910"/>
    </source>
</evidence>
<dbReference type="AlphaFoldDB" id="A0A430R2V0"/>
<evidence type="ECO:0000256" key="6">
    <source>
        <dbReference type="ARBA" id="ARBA00023053"/>
    </source>
</evidence>
<keyword evidence="4 10" id="KW-0812">Transmembrane</keyword>
<keyword evidence="2" id="KW-0813">Transport</keyword>
<gene>
    <name evidence="12" type="ORF">CSW45_09485</name>
</gene>
<feature type="transmembrane region" description="Helical" evidence="10">
    <location>
        <begin position="174"/>
        <end position="192"/>
    </location>
</feature>
<accession>A0A430R2V0</accession>